<gene>
    <name evidence="1" type="ORF">U0R10_03690</name>
</gene>
<reference evidence="1 2" key="1">
    <citation type="submission" date="2024-03" db="EMBL/GenBank/DDBJ databases">
        <title>Aquirufa genome sequencing.</title>
        <authorList>
            <person name="Pitt A."/>
            <person name="Hahn M.W."/>
        </authorList>
    </citation>
    <scope>NUCLEOTIDE SEQUENCE [LARGE SCALE GENOMIC DNA]</scope>
    <source>
        <strain evidence="1 2">OSTEICH-129V</strain>
    </source>
</reference>
<dbReference type="EMBL" id="JBBKXZ010000001">
    <property type="protein sequence ID" value="MFD3393716.1"/>
    <property type="molecule type" value="Genomic_DNA"/>
</dbReference>
<evidence type="ECO:0000313" key="1">
    <source>
        <dbReference type="EMBL" id="MFD3393716.1"/>
    </source>
</evidence>
<name>A0ABW6DAC6_9BACT</name>
<accession>A0ABW6DAC6</accession>
<dbReference type="Proteomes" id="UP001598138">
    <property type="component" value="Unassembled WGS sequence"/>
</dbReference>
<keyword evidence="2" id="KW-1185">Reference proteome</keyword>
<dbReference type="InterPro" id="IPR038765">
    <property type="entry name" value="Papain-like_cys_pep_sf"/>
</dbReference>
<dbReference type="Gene3D" id="1.10.3670.10">
    <property type="entry name" value="Putative xylanase like domain"/>
    <property type="match status" value="1"/>
</dbReference>
<organism evidence="1 2">
    <name type="scientific">Aquirufa avitistagni</name>
    <dbReference type="NCBI Taxonomy" id="3104728"/>
    <lineage>
        <taxon>Bacteria</taxon>
        <taxon>Pseudomonadati</taxon>
        <taxon>Bacteroidota</taxon>
        <taxon>Cytophagia</taxon>
        <taxon>Cytophagales</taxon>
        <taxon>Flectobacillaceae</taxon>
        <taxon>Aquirufa</taxon>
    </lineage>
</organism>
<dbReference type="Gene3D" id="2.30.260.10">
    <property type="entry name" value="putative xylanase like domain"/>
    <property type="match status" value="1"/>
</dbReference>
<protein>
    <submittedName>
        <fullName evidence="1">N-acetylmuramoyl-L-alanine amidase-like domain-containing protein</fullName>
    </submittedName>
</protein>
<sequence length="258" mass="29405">MDSRKIVLFFLCSFYSALGQVTPALRLAIQETRSNHDLTRIGLQFLGKPYRANALSGSNPEELVADLTSFDCVTFIENSLALAHAAGDESVYRKSLVHFRYAGDSVQYEKRYHYFSDAMRQLGYPLLGTRDMLQKLPKSFSFLSNYLASKQPGQINLTLLRSRETQLAHNDFYYTPNALIDRLLPLLKSGDLVGLVSKNPAIDFLHTGMIYRKDGKVYLLHASQEYKRVMVSQQTLGEYLKTHRQFIGVSAFRPIFKE</sequence>
<proteinExistence type="predicted"/>
<dbReference type="Pfam" id="PF07313">
    <property type="entry name" value="AmiA-like"/>
    <property type="match status" value="1"/>
</dbReference>
<evidence type="ECO:0000313" key="2">
    <source>
        <dbReference type="Proteomes" id="UP001598138"/>
    </source>
</evidence>
<comment type="caution">
    <text evidence="1">The sequence shown here is derived from an EMBL/GenBank/DDBJ whole genome shotgun (WGS) entry which is preliminary data.</text>
</comment>
<dbReference type="SUPFAM" id="SSF54001">
    <property type="entry name" value="Cysteine proteinases"/>
    <property type="match status" value="1"/>
</dbReference>
<dbReference type="RefSeq" id="WP_377982579.1">
    <property type="nucleotide sequence ID" value="NZ_JBBKXZ010000001.1"/>
</dbReference>
<dbReference type="InterPro" id="IPR010846">
    <property type="entry name" value="AmiA-like"/>
</dbReference>